<dbReference type="CDD" id="cd02440">
    <property type="entry name" value="AdoMet_MTases"/>
    <property type="match status" value="1"/>
</dbReference>
<dbReference type="InterPro" id="IPR029063">
    <property type="entry name" value="SAM-dependent_MTases_sf"/>
</dbReference>
<dbReference type="InterPro" id="IPR013216">
    <property type="entry name" value="Methyltransf_11"/>
</dbReference>
<keyword evidence="3" id="KW-1185">Reference proteome</keyword>
<evidence type="ECO:0000313" key="2">
    <source>
        <dbReference type="EMBL" id="BAY85760.1"/>
    </source>
</evidence>
<dbReference type="AlphaFoldDB" id="A0A1Z4LX42"/>
<dbReference type="SUPFAM" id="SSF53335">
    <property type="entry name" value="S-adenosyl-L-methionine-dependent methyltransferases"/>
    <property type="match status" value="1"/>
</dbReference>
<gene>
    <name evidence="2" type="ORF">NIES267_52610</name>
</gene>
<proteinExistence type="predicted"/>
<feature type="domain" description="Methyltransferase type 11" evidence="1">
    <location>
        <begin position="92"/>
        <end position="146"/>
    </location>
</feature>
<reference evidence="2 3" key="1">
    <citation type="submission" date="2017-06" db="EMBL/GenBank/DDBJ databases">
        <title>Genome sequencing of cyanobaciteial culture collection at National Institute for Environmental Studies (NIES).</title>
        <authorList>
            <person name="Hirose Y."/>
            <person name="Shimura Y."/>
            <person name="Fujisawa T."/>
            <person name="Nakamura Y."/>
            <person name="Kawachi M."/>
        </authorList>
    </citation>
    <scope>NUCLEOTIDE SEQUENCE [LARGE SCALE GENOMIC DNA]</scope>
    <source>
        <strain evidence="2 3">NIES-267</strain>
    </source>
</reference>
<dbReference type="EMBL" id="AP018227">
    <property type="protein sequence ID" value="BAY85760.1"/>
    <property type="molecule type" value="Genomic_DNA"/>
</dbReference>
<dbReference type="PANTHER" id="PTHR43036:SF2">
    <property type="entry name" value="OS04G0481300 PROTEIN"/>
    <property type="match status" value="1"/>
</dbReference>
<accession>A0A1Z4LX42</accession>
<dbReference type="GO" id="GO:0008757">
    <property type="term" value="F:S-adenosylmethionine-dependent methyltransferase activity"/>
    <property type="evidence" value="ECO:0007669"/>
    <property type="project" value="InterPro"/>
</dbReference>
<evidence type="ECO:0000313" key="3">
    <source>
        <dbReference type="Proteomes" id="UP000218418"/>
    </source>
</evidence>
<dbReference type="Gene3D" id="3.40.50.150">
    <property type="entry name" value="Vaccinia Virus protein VP39"/>
    <property type="match status" value="1"/>
</dbReference>
<dbReference type="PANTHER" id="PTHR43036">
    <property type="entry name" value="OSJNBB0011N17.9 PROTEIN"/>
    <property type="match status" value="1"/>
</dbReference>
<dbReference type="Pfam" id="PF08241">
    <property type="entry name" value="Methyltransf_11"/>
    <property type="match status" value="1"/>
</dbReference>
<organism evidence="2 3">
    <name type="scientific">Calothrix parasitica NIES-267</name>
    <dbReference type="NCBI Taxonomy" id="1973488"/>
    <lineage>
        <taxon>Bacteria</taxon>
        <taxon>Bacillati</taxon>
        <taxon>Cyanobacteriota</taxon>
        <taxon>Cyanophyceae</taxon>
        <taxon>Nostocales</taxon>
        <taxon>Calotrichaceae</taxon>
        <taxon>Calothrix</taxon>
    </lineage>
</organism>
<protein>
    <recommendedName>
        <fullName evidence="1">Methyltransferase type 11 domain-containing protein</fullName>
    </recommendedName>
</protein>
<name>A0A1Z4LX42_9CYAN</name>
<evidence type="ECO:0000259" key="1">
    <source>
        <dbReference type="Pfam" id="PF08241"/>
    </source>
</evidence>
<sequence length="218" mass="25290">MGDFMVLRPNQRIKLDDTDDKLFYELPRFVTHVDDRFIQQLTDLYRQRLQPNTRILDMMSSWVSHLPEEIQFSHVEGHGLNQEELARNPRLSNYFVQNLNENPKLPLKDQDFDAVLNCVSVQYLQYPEAIFTEIHRILKPGGVAIFSFSNRMFSQKAIQAWRDSSEMGRVQLVKSYFQVVPGFTPPEVIKNQSTAPNFLQWLGAGGGDPFYAVIAHRN</sequence>
<dbReference type="Proteomes" id="UP000218418">
    <property type="component" value="Chromosome"/>
</dbReference>